<proteinExistence type="predicted"/>
<evidence type="ECO:0000313" key="2">
    <source>
        <dbReference type="EMBL" id="TYZ08307.1"/>
    </source>
</evidence>
<keyword evidence="1" id="KW-0812">Transmembrane</keyword>
<feature type="transmembrane region" description="Helical" evidence="1">
    <location>
        <begin position="6"/>
        <end position="25"/>
    </location>
</feature>
<sequence>MVTTKSLALVALIAFTGFVLIGAFYTPDKPSELKFDKESWTVYNDGEGTYPYRERMLSDWVKHHQLTGLTYEQLVDSIGEPSNYGQDDDTIIQYLIFEGFESDIDPVHGKTLDLTLGPDSVVTAYKVTEW</sequence>
<keyword evidence="1" id="KW-1133">Transmembrane helix</keyword>
<gene>
    <name evidence="2" type="ORF">FY528_12690</name>
</gene>
<keyword evidence="1" id="KW-0472">Membrane</keyword>
<comment type="caution">
    <text evidence="2">The sequence shown here is derived from an EMBL/GenBank/DDBJ whole genome shotgun (WGS) entry which is preliminary data.</text>
</comment>
<keyword evidence="3" id="KW-1185">Reference proteome</keyword>
<reference evidence="2 3" key="1">
    <citation type="submission" date="2019-08" db="EMBL/GenBank/DDBJ databases">
        <authorList>
            <person name="Seo M.-J."/>
        </authorList>
    </citation>
    <scope>NUCLEOTIDE SEQUENCE [LARGE SCALE GENOMIC DNA]</scope>
    <source>
        <strain evidence="2 3">KIGAM108</strain>
    </source>
</reference>
<protein>
    <submittedName>
        <fullName evidence="2">Uncharacterized protein</fullName>
    </submittedName>
</protein>
<evidence type="ECO:0000256" key="1">
    <source>
        <dbReference type="SAM" id="Phobius"/>
    </source>
</evidence>
<dbReference type="AlphaFoldDB" id="A0A5D6UZA6"/>
<dbReference type="EMBL" id="VTHL01000013">
    <property type="protein sequence ID" value="TYZ08307.1"/>
    <property type="molecule type" value="Genomic_DNA"/>
</dbReference>
<evidence type="ECO:0000313" key="3">
    <source>
        <dbReference type="Proteomes" id="UP000322791"/>
    </source>
</evidence>
<dbReference type="Proteomes" id="UP000322791">
    <property type="component" value="Unassembled WGS sequence"/>
</dbReference>
<organism evidence="2 3">
    <name type="scientific">Hymenobacter lutimineralis</name>
    <dbReference type="NCBI Taxonomy" id="2606448"/>
    <lineage>
        <taxon>Bacteria</taxon>
        <taxon>Pseudomonadati</taxon>
        <taxon>Bacteroidota</taxon>
        <taxon>Cytophagia</taxon>
        <taxon>Cytophagales</taxon>
        <taxon>Hymenobacteraceae</taxon>
        <taxon>Hymenobacter</taxon>
    </lineage>
</organism>
<name>A0A5D6UZA6_9BACT</name>
<accession>A0A5D6UZA6</accession>